<sequence length="180" mass="19222">MPPDRTRYPGRRHAGEAPPRPGEQHSQATGVRRAGVRRTGGLRTEGLRTDGLRAGGRNRFAQCQCLAEVGQPAPAPEAQRERPGQGRHGRGPRRVGGRQHVDGGAAGPDCLVEVGRVTAPAVVALQQRGEDGEPPPPPHRVGTGRRDGAAHHSRRIGSGRWRADHQLVDHPATVSTRANP</sequence>
<evidence type="ECO:0000313" key="2">
    <source>
        <dbReference type="EMBL" id="GIJ67902.1"/>
    </source>
</evidence>
<keyword evidence="3" id="KW-1185">Reference proteome</keyword>
<dbReference type="RefSeq" id="WP_203927859.1">
    <property type="nucleotide sequence ID" value="NZ_BOPH01000034.1"/>
</dbReference>
<evidence type="ECO:0000256" key="1">
    <source>
        <dbReference type="SAM" id="MobiDB-lite"/>
    </source>
</evidence>
<proteinExistence type="predicted"/>
<organism evidence="2 3">
    <name type="scientific">Virgisporangium ochraceum</name>
    <dbReference type="NCBI Taxonomy" id="65505"/>
    <lineage>
        <taxon>Bacteria</taxon>
        <taxon>Bacillati</taxon>
        <taxon>Actinomycetota</taxon>
        <taxon>Actinomycetes</taxon>
        <taxon>Micromonosporales</taxon>
        <taxon>Micromonosporaceae</taxon>
        <taxon>Virgisporangium</taxon>
    </lineage>
</organism>
<evidence type="ECO:0000313" key="3">
    <source>
        <dbReference type="Proteomes" id="UP000635606"/>
    </source>
</evidence>
<name>A0A8J4EDF8_9ACTN</name>
<accession>A0A8J4EDF8</accession>
<protein>
    <submittedName>
        <fullName evidence="2">Uncharacterized protein</fullName>
    </submittedName>
</protein>
<feature type="region of interest" description="Disordered" evidence="1">
    <location>
        <begin position="70"/>
        <end position="109"/>
    </location>
</feature>
<gene>
    <name evidence="2" type="ORF">Voc01_028190</name>
</gene>
<dbReference type="Proteomes" id="UP000635606">
    <property type="component" value="Unassembled WGS sequence"/>
</dbReference>
<feature type="compositionally biased region" description="Basic residues" evidence="1">
    <location>
        <begin position="85"/>
        <end position="97"/>
    </location>
</feature>
<feature type="region of interest" description="Disordered" evidence="1">
    <location>
        <begin position="1"/>
        <end position="55"/>
    </location>
</feature>
<comment type="caution">
    <text evidence="2">The sequence shown here is derived from an EMBL/GenBank/DDBJ whole genome shotgun (WGS) entry which is preliminary data.</text>
</comment>
<dbReference type="EMBL" id="BOPH01000034">
    <property type="protein sequence ID" value="GIJ67902.1"/>
    <property type="molecule type" value="Genomic_DNA"/>
</dbReference>
<feature type="region of interest" description="Disordered" evidence="1">
    <location>
        <begin position="122"/>
        <end position="180"/>
    </location>
</feature>
<reference evidence="2" key="1">
    <citation type="submission" date="2021-01" db="EMBL/GenBank/DDBJ databases">
        <title>Whole genome shotgun sequence of Virgisporangium ochraceum NBRC 16418.</title>
        <authorList>
            <person name="Komaki H."/>
            <person name="Tamura T."/>
        </authorList>
    </citation>
    <scope>NUCLEOTIDE SEQUENCE</scope>
    <source>
        <strain evidence="2">NBRC 16418</strain>
    </source>
</reference>
<dbReference type="AlphaFoldDB" id="A0A8J4EDF8"/>
<feature type="compositionally biased region" description="Low complexity" evidence="1">
    <location>
        <begin position="28"/>
        <end position="44"/>
    </location>
</feature>